<evidence type="ECO:0000256" key="7">
    <source>
        <dbReference type="ARBA" id="ARBA00023186"/>
    </source>
</evidence>
<dbReference type="SMART" id="SM00387">
    <property type="entry name" value="HATPase_c"/>
    <property type="match status" value="1"/>
</dbReference>
<evidence type="ECO:0000256" key="3">
    <source>
        <dbReference type="ARBA" id="ARBA00022490"/>
    </source>
</evidence>
<dbReference type="InterPro" id="IPR037196">
    <property type="entry name" value="HSP90_C"/>
</dbReference>
<name>S7TWH9_DESML</name>
<dbReference type="Pfam" id="PF00183">
    <property type="entry name" value="HSP90"/>
    <property type="match status" value="1"/>
</dbReference>
<feature type="binding site" evidence="11">
    <location>
        <position position="86"/>
    </location>
    <ligand>
        <name>ATP</name>
        <dbReference type="ChEBI" id="CHEBI:30616"/>
    </ligand>
</feature>
<evidence type="ECO:0000313" key="13">
    <source>
        <dbReference type="EMBL" id="EPR41411.1"/>
    </source>
</evidence>
<comment type="similarity">
    <text evidence="2 10">Belongs to the heat shock protein 90 family.</text>
</comment>
<evidence type="ECO:0000259" key="12">
    <source>
        <dbReference type="SMART" id="SM00387"/>
    </source>
</evidence>
<dbReference type="PATRIC" id="fig|1121405.3.peg.1738"/>
<dbReference type="InterPro" id="IPR003594">
    <property type="entry name" value="HATPase_dom"/>
</dbReference>
<dbReference type="Proteomes" id="UP000014977">
    <property type="component" value="Unassembled WGS sequence"/>
</dbReference>
<dbReference type="Gene3D" id="1.20.120.790">
    <property type="entry name" value="Heat shock protein 90, C-terminal domain"/>
    <property type="match status" value="1"/>
</dbReference>
<accession>S7TWH9</accession>
<dbReference type="PANTHER" id="PTHR11528">
    <property type="entry name" value="HEAT SHOCK PROTEIN 90 FAMILY MEMBER"/>
    <property type="match status" value="1"/>
</dbReference>
<dbReference type="Gene3D" id="3.40.50.11260">
    <property type="match status" value="1"/>
</dbReference>
<dbReference type="GO" id="GO:0016887">
    <property type="term" value="F:ATP hydrolysis activity"/>
    <property type="evidence" value="ECO:0007669"/>
    <property type="project" value="InterPro"/>
</dbReference>
<evidence type="ECO:0000256" key="1">
    <source>
        <dbReference type="ARBA" id="ARBA00004496"/>
    </source>
</evidence>
<evidence type="ECO:0000256" key="9">
    <source>
        <dbReference type="ARBA" id="ARBA00070675"/>
    </source>
</evidence>
<comment type="function">
    <text evidence="8 10">Molecular chaperone. Has ATPase activity.</text>
</comment>
<dbReference type="EMBL" id="ATHJ01000076">
    <property type="protein sequence ID" value="EPR41411.1"/>
    <property type="molecule type" value="Genomic_DNA"/>
</dbReference>
<evidence type="ECO:0000313" key="14">
    <source>
        <dbReference type="Proteomes" id="UP000014977"/>
    </source>
</evidence>
<evidence type="ECO:0000256" key="10">
    <source>
        <dbReference type="HAMAP-Rule" id="MF_00505"/>
    </source>
</evidence>
<dbReference type="SUPFAM" id="SSF110942">
    <property type="entry name" value="HSP90 C-terminal domain"/>
    <property type="match status" value="1"/>
</dbReference>
<feature type="binding site" evidence="11">
    <location>
        <begin position="101"/>
        <end position="102"/>
    </location>
    <ligand>
        <name>ATP</name>
        <dbReference type="ChEBI" id="CHEBI:30616"/>
    </ligand>
</feature>
<keyword evidence="14" id="KW-1185">Reference proteome</keyword>
<dbReference type="Pfam" id="PF13589">
    <property type="entry name" value="HATPase_c_3"/>
    <property type="match status" value="1"/>
</dbReference>
<feature type="binding site" evidence="11">
    <location>
        <position position="81"/>
    </location>
    <ligand>
        <name>ATP</name>
        <dbReference type="ChEBI" id="CHEBI:30616"/>
    </ligand>
</feature>
<comment type="subunit">
    <text evidence="10">Homodimer.</text>
</comment>
<feature type="binding site" evidence="11">
    <location>
        <position position="100"/>
    </location>
    <ligand>
        <name>ATP</name>
        <dbReference type="ChEBI" id="CHEBI:30616"/>
    </ligand>
</feature>
<dbReference type="GO" id="GO:0140662">
    <property type="term" value="F:ATP-dependent protein folding chaperone"/>
    <property type="evidence" value="ECO:0007669"/>
    <property type="project" value="InterPro"/>
</dbReference>
<keyword evidence="4 10" id="KW-0547">Nucleotide-binding</keyword>
<evidence type="ECO:0000256" key="2">
    <source>
        <dbReference type="ARBA" id="ARBA00008239"/>
    </source>
</evidence>
<feature type="binding site" evidence="11">
    <location>
        <position position="35"/>
    </location>
    <ligand>
        <name>ATP</name>
        <dbReference type="ChEBI" id="CHEBI:30616"/>
    </ligand>
</feature>
<dbReference type="FunFam" id="3.40.50.11260:FF:000001">
    <property type="entry name" value="Heat shock protein 90 alpha"/>
    <property type="match status" value="1"/>
</dbReference>
<dbReference type="NCBIfam" id="NF003555">
    <property type="entry name" value="PRK05218.1"/>
    <property type="match status" value="1"/>
</dbReference>
<keyword evidence="5 10" id="KW-0067">ATP-binding</keyword>
<feature type="binding site" evidence="11">
    <location>
        <position position="39"/>
    </location>
    <ligand>
        <name>ATP</name>
        <dbReference type="ChEBI" id="CHEBI:30616"/>
    </ligand>
</feature>
<feature type="domain" description="Histidine kinase/HSP90-like ATPase" evidence="12">
    <location>
        <begin position="28"/>
        <end position="186"/>
    </location>
</feature>
<evidence type="ECO:0000256" key="11">
    <source>
        <dbReference type="PIRSR" id="PIRSR002583-1"/>
    </source>
</evidence>
<evidence type="ECO:0000256" key="6">
    <source>
        <dbReference type="ARBA" id="ARBA00023016"/>
    </source>
</evidence>
<evidence type="ECO:0000256" key="4">
    <source>
        <dbReference type="ARBA" id="ARBA00022741"/>
    </source>
</evidence>
<dbReference type="RefSeq" id="WP_020876623.1">
    <property type="nucleotide sequence ID" value="NZ_ATHJ01000076.1"/>
</dbReference>
<dbReference type="InterPro" id="IPR036890">
    <property type="entry name" value="HATPase_C_sf"/>
</dbReference>
<dbReference type="PRINTS" id="PR00775">
    <property type="entry name" value="HEATSHOCK90"/>
</dbReference>
<feature type="binding site" evidence="11">
    <location>
        <position position="176"/>
    </location>
    <ligand>
        <name>ATP</name>
        <dbReference type="ChEBI" id="CHEBI:30616"/>
    </ligand>
</feature>
<protein>
    <recommendedName>
        <fullName evidence="9 10">Chaperone protein HtpG</fullName>
    </recommendedName>
    <alternativeName>
        <fullName evidence="10">Heat shock protein HtpG</fullName>
    </alternativeName>
    <alternativeName>
        <fullName evidence="10">High temperature protein G</fullName>
    </alternativeName>
</protein>
<evidence type="ECO:0000256" key="5">
    <source>
        <dbReference type="ARBA" id="ARBA00022840"/>
    </source>
</evidence>
<dbReference type="GO" id="GO:0005524">
    <property type="term" value="F:ATP binding"/>
    <property type="evidence" value="ECO:0007669"/>
    <property type="project" value="UniProtKB-UniRule"/>
</dbReference>
<gene>
    <name evidence="10" type="primary">htpG</name>
    <name evidence="13" type="ORF">dsmv_2192</name>
</gene>
<dbReference type="InterPro" id="IPR020575">
    <property type="entry name" value="Hsp90_N"/>
</dbReference>
<dbReference type="SUPFAM" id="SSF54211">
    <property type="entry name" value="Ribosomal protein S5 domain 2-like"/>
    <property type="match status" value="1"/>
</dbReference>
<comment type="subcellular location">
    <subcellularLocation>
        <location evidence="1 10">Cytoplasm</location>
    </subcellularLocation>
</comment>
<dbReference type="InterPro" id="IPR020568">
    <property type="entry name" value="Ribosomal_Su5_D2-typ_SF"/>
</dbReference>
<sequence length="643" mass="72958">MQAGKETHQFKTEVQQLLNLIINSLYSNKDIFLRELISNASDAVDKLRFRSQTDPEILGDDTEFKIRIAVDPEARTLTVSDNGIGMTREEVMDNIGTIAKSGTAAFLEALDKVREQNALAPELIGQFGVGFYSAFIVAEQVTLITRAAGSDTAVRWTSRGDGAFTVEAAEKPERGTDVILKLKPKEESDNDYTEEWVVRDIVRKHSDFVAYLITMMVERDEPIPEQEQIKDKDGKPIGGTTRKVRVEETLNSMKAIWAKNKNDVSTEEYNEFYKHLSHDWNDPLAHLHVKLEGVTEYSALLYVPAKAPFDLFFPERKHGIQLYCKRVFIMDDCRELVPEYLRFIKGVVDAPDLNLNVSREILQQDRLVRNIRKNLVKKVLDLLKGLDDTRYDTFYQEFGPVLKEGLHSDWENKDRLAELIQFKTTRSQDKFVRLKDYVANMKPDQEEIYYITGENLTMLMNSPHLEALKAKEFEVLLMTDPVDEWVVQSLTEYDGKKLKSAEKGDLKLGEGDDEKTDVFNALFGRIKSHLASHVKDVRASSHLKASVACLSGDAQDMSAYMEKLLKASGGHVPDTKRILELNTAHPVIEKINTVFEKDPNDPILADYGRLLLDMAIISEGGKIDDPSRFNQMVGNLMNEALGK</sequence>
<comment type="caution">
    <text evidence="10">Lacks conserved residue(s) required for the propagation of feature annotation.</text>
</comment>
<dbReference type="InterPro" id="IPR001404">
    <property type="entry name" value="Hsp90_fam"/>
</dbReference>
<keyword evidence="7 10" id="KW-0143">Chaperone</keyword>
<reference evidence="13 14" key="1">
    <citation type="journal article" date="2013" name="Genome Announc.">
        <title>Draft genome sequences for three mercury-methylating, sulfate-reducing bacteria.</title>
        <authorList>
            <person name="Brown S.D."/>
            <person name="Hurt R.A.Jr."/>
            <person name="Gilmour C.C."/>
            <person name="Elias D.A."/>
        </authorList>
    </citation>
    <scope>NUCLEOTIDE SEQUENCE [LARGE SCALE GENOMIC DNA]</scope>
    <source>
        <strain evidence="13 14">DSM 2059</strain>
    </source>
</reference>
<dbReference type="eggNOG" id="COG0326">
    <property type="taxonomic scope" value="Bacteria"/>
</dbReference>
<keyword evidence="3 10" id="KW-0963">Cytoplasm</keyword>
<dbReference type="GO" id="GO:0051082">
    <property type="term" value="F:unfolded protein binding"/>
    <property type="evidence" value="ECO:0007669"/>
    <property type="project" value="UniProtKB-UniRule"/>
</dbReference>
<dbReference type="AlphaFoldDB" id="S7TWH9"/>
<dbReference type="FunFam" id="3.30.230.80:FF:000002">
    <property type="entry name" value="Molecular chaperone HtpG"/>
    <property type="match status" value="1"/>
</dbReference>
<dbReference type="CDD" id="cd16927">
    <property type="entry name" value="HATPase_Hsp90-like"/>
    <property type="match status" value="1"/>
</dbReference>
<proteinExistence type="inferred from homology"/>
<feature type="region of interest" description="A; substrate-binding" evidence="10">
    <location>
        <begin position="1"/>
        <end position="359"/>
    </location>
</feature>
<dbReference type="InterPro" id="IPR019805">
    <property type="entry name" value="Heat_shock_protein_90_CS"/>
</dbReference>
<feature type="region of interest" description="C" evidence="10">
    <location>
        <begin position="564"/>
        <end position="643"/>
    </location>
</feature>
<dbReference type="PIRSF" id="PIRSF002583">
    <property type="entry name" value="Hsp90"/>
    <property type="match status" value="1"/>
</dbReference>
<dbReference type="GO" id="GO:0005737">
    <property type="term" value="C:cytoplasm"/>
    <property type="evidence" value="ECO:0007669"/>
    <property type="project" value="UniProtKB-SubCell"/>
</dbReference>
<dbReference type="OrthoDB" id="9802640at2"/>
<dbReference type="STRING" id="897.B2D07_06100"/>
<dbReference type="Gene3D" id="3.30.230.80">
    <property type="match status" value="1"/>
</dbReference>
<feature type="binding site" evidence="11">
    <location>
        <begin position="126"/>
        <end position="131"/>
    </location>
    <ligand>
        <name>ATP</name>
        <dbReference type="ChEBI" id="CHEBI:30616"/>
    </ligand>
</feature>
<dbReference type="FunFam" id="3.30.565.10:FF:000009">
    <property type="entry name" value="Molecular chaperone HtpG"/>
    <property type="match status" value="1"/>
</dbReference>
<dbReference type="SUPFAM" id="SSF55874">
    <property type="entry name" value="ATPase domain of HSP90 chaperone/DNA topoisomerase II/histidine kinase"/>
    <property type="match status" value="1"/>
</dbReference>
<comment type="caution">
    <text evidence="13">The sequence shown here is derived from an EMBL/GenBank/DDBJ whole genome shotgun (WGS) entry which is preliminary data.</text>
</comment>
<dbReference type="Gene3D" id="3.30.565.10">
    <property type="entry name" value="Histidine kinase-like ATPase, C-terminal domain"/>
    <property type="match status" value="1"/>
</dbReference>
<organism evidence="13 14">
    <name type="scientific">Desulfococcus multivorans DSM 2059</name>
    <dbReference type="NCBI Taxonomy" id="1121405"/>
    <lineage>
        <taxon>Bacteria</taxon>
        <taxon>Pseudomonadati</taxon>
        <taxon>Thermodesulfobacteriota</taxon>
        <taxon>Desulfobacteria</taxon>
        <taxon>Desulfobacterales</taxon>
        <taxon>Desulfococcaceae</taxon>
        <taxon>Desulfococcus</taxon>
    </lineage>
</organism>
<dbReference type="PROSITE" id="PS00298">
    <property type="entry name" value="HSP90"/>
    <property type="match status" value="1"/>
</dbReference>
<feature type="binding site" evidence="11">
    <location>
        <position position="359"/>
    </location>
    <ligand>
        <name>ATP</name>
        <dbReference type="ChEBI" id="CHEBI:30616"/>
    </ligand>
</feature>
<dbReference type="HAMAP" id="MF_00505">
    <property type="entry name" value="HSP90"/>
    <property type="match status" value="1"/>
</dbReference>
<keyword evidence="6 10" id="KW-0346">Stress response</keyword>
<feature type="binding site" evidence="11">
    <location>
        <position position="94"/>
    </location>
    <ligand>
        <name>ATP</name>
        <dbReference type="ChEBI" id="CHEBI:30616"/>
    </ligand>
</feature>
<evidence type="ECO:0000256" key="8">
    <source>
        <dbReference type="ARBA" id="ARBA00058590"/>
    </source>
</evidence>